<evidence type="ECO:0000256" key="6">
    <source>
        <dbReference type="PROSITE-ProRule" id="PRU00169"/>
    </source>
</evidence>
<keyword evidence="1 6" id="KW-0597">Phosphoprotein</keyword>
<accession>A0A2G1DIZ5</accession>
<evidence type="ECO:0000256" key="1">
    <source>
        <dbReference type="ARBA" id="ARBA00022553"/>
    </source>
</evidence>
<dbReference type="CDD" id="cd00156">
    <property type="entry name" value="REC"/>
    <property type="match status" value="1"/>
</dbReference>
<dbReference type="InterPro" id="IPR001789">
    <property type="entry name" value="Sig_transdc_resp-reg_receiver"/>
</dbReference>
<dbReference type="SUPFAM" id="SSF52172">
    <property type="entry name" value="CheY-like"/>
    <property type="match status" value="1"/>
</dbReference>
<dbReference type="SUPFAM" id="SSF46894">
    <property type="entry name" value="C-terminal effector domain of the bipartite response regulators"/>
    <property type="match status" value="1"/>
</dbReference>
<organism evidence="11 12">
    <name type="scientific">Malaciobacter molluscorum LMG 25693</name>
    <dbReference type="NCBI Taxonomy" id="870501"/>
    <lineage>
        <taxon>Bacteria</taxon>
        <taxon>Pseudomonadati</taxon>
        <taxon>Campylobacterota</taxon>
        <taxon>Epsilonproteobacteria</taxon>
        <taxon>Campylobacterales</taxon>
        <taxon>Arcobacteraceae</taxon>
        <taxon>Malaciobacter</taxon>
    </lineage>
</organism>
<feature type="DNA-binding region" description="OmpR/PhoB-type" evidence="7">
    <location>
        <begin position="134"/>
        <end position="228"/>
    </location>
</feature>
<keyword evidence="3" id="KW-0805">Transcription regulation</keyword>
<dbReference type="GO" id="GO:0000156">
    <property type="term" value="F:phosphorelay response regulator activity"/>
    <property type="evidence" value="ECO:0007669"/>
    <property type="project" value="TreeGrafter"/>
</dbReference>
<evidence type="ECO:0000256" key="5">
    <source>
        <dbReference type="ARBA" id="ARBA00023163"/>
    </source>
</evidence>
<dbReference type="Pfam" id="PF00486">
    <property type="entry name" value="Trans_reg_C"/>
    <property type="match status" value="1"/>
</dbReference>
<reference evidence="11 12" key="1">
    <citation type="submission" date="2017-09" db="EMBL/GenBank/DDBJ databases">
        <title>Arcobacter canalis sp. nov., a new species isolated from a water canal contaminated with urban sewage.</title>
        <authorList>
            <person name="Perez-Cataluna A."/>
            <person name="Salas-Masso N."/>
            <person name="Figueras M.J."/>
        </authorList>
    </citation>
    <scope>NUCLEOTIDE SEQUENCE [LARGE SCALE GENOMIC DNA]</scope>
    <source>
        <strain evidence="11 12">F98-3</strain>
    </source>
</reference>
<dbReference type="PANTHER" id="PTHR48111">
    <property type="entry name" value="REGULATOR OF RPOS"/>
    <property type="match status" value="1"/>
</dbReference>
<dbReference type="KEGG" id="amol:AMOL_2277"/>
<evidence type="ECO:0000313" key="10">
    <source>
        <dbReference type="EMBL" id="AXX93230.1"/>
    </source>
</evidence>
<reference evidence="10 13" key="2">
    <citation type="submission" date="2018-08" db="EMBL/GenBank/DDBJ databases">
        <title>Complete genome of the Arcobacter molluscorum type strain LMG 25693.</title>
        <authorList>
            <person name="Miller W.G."/>
            <person name="Yee E."/>
            <person name="Bono J.L."/>
        </authorList>
    </citation>
    <scope>NUCLEOTIDE SEQUENCE [LARGE SCALE GENOMIC DNA]</scope>
    <source>
        <strain evidence="10 13">CECT 7696</strain>
    </source>
</reference>
<dbReference type="AlphaFoldDB" id="A0A2G1DIZ5"/>
<dbReference type="InterPro" id="IPR039420">
    <property type="entry name" value="WalR-like"/>
</dbReference>
<dbReference type="RefSeq" id="WP_099342120.1">
    <property type="nucleotide sequence ID" value="NZ_CP032098.1"/>
</dbReference>
<dbReference type="EMBL" id="CP032098">
    <property type="protein sequence ID" value="AXX93230.1"/>
    <property type="molecule type" value="Genomic_DNA"/>
</dbReference>
<evidence type="ECO:0000256" key="2">
    <source>
        <dbReference type="ARBA" id="ARBA00023012"/>
    </source>
</evidence>
<keyword evidence="2" id="KW-0902">Two-component regulatory system</keyword>
<dbReference type="GO" id="GO:0006355">
    <property type="term" value="P:regulation of DNA-templated transcription"/>
    <property type="evidence" value="ECO:0007669"/>
    <property type="project" value="InterPro"/>
</dbReference>
<sequence>MYNKITKLLENKNILIVEDEIDLQDIIVESIKDYANCVFRANNGLEGLEIFKSNSIDLIISDIHMAKMNGLKMSNEIRTIDPYVPLIFLTAHDTDENMLDAIELKSKSILIKPFDKKQLLISMGLAISSFNEDKKILNLNNSFIYNIETKELKQKDKYISLTRKEQKLLDLLIKHQEHAVPFSLIESYVWNENGATPDAIRMFINKLRKKIYPELIENIQGIGYKLTLK</sequence>
<evidence type="ECO:0000313" key="11">
    <source>
        <dbReference type="EMBL" id="PHO18483.1"/>
    </source>
</evidence>
<evidence type="ECO:0000259" key="8">
    <source>
        <dbReference type="PROSITE" id="PS50110"/>
    </source>
</evidence>
<dbReference type="GO" id="GO:0005829">
    <property type="term" value="C:cytosol"/>
    <property type="evidence" value="ECO:0007669"/>
    <property type="project" value="TreeGrafter"/>
</dbReference>
<keyword evidence="4 7" id="KW-0238">DNA-binding</keyword>
<dbReference type="Gene3D" id="3.40.50.2300">
    <property type="match status" value="1"/>
</dbReference>
<dbReference type="EMBL" id="NXFY01000006">
    <property type="protein sequence ID" value="PHO18483.1"/>
    <property type="molecule type" value="Genomic_DNA"/>
</dbReference>
<feature type="domain" description="OmpR/PhoB-type" evidence="9">
    <location>
        <begin position="134"/>
        <end position="228"/>
    </location>
</feature>
<dbReference type="InterPro" id="IPR016032">
    <property type="entry name" value="Sig_transdc_resp-reg_C-effctor"/>
</dbReference>
<evidence type="ECO:0000256" key="3">
    <source>
        <dbReference type="ARBA" id="ARBA00023015"/>
    </source>
</evidence>
<dbReference type="GO" id="GO:0000976">
    <property type="term" value="F:transcription cis-regulatory region binding"/>
    <property type="evidence" value="ECO:0007669"/>
    <property type="project" value="TreeGrafter"/>
</dbReference>
<dbReference type="Gene3D" id="1.10.10.10">
    <property type="entry name" value="Winged helix-like DNA-binding domain superfamily/Winged helix DNA-binding domain"/>
    <property type="match status" value="1"/>
</dbReference>
<keyword evidence="12" id="KW-1185">Reference proteome</keyword>
<dbReference type="SMART" id="SM00862">
    <property type="entry name" value="Trans_reg_C"/>
    <property type="match status" value="1"/>
</dbReference>
<feature type="modified residue" description="4-aspartylphosphate" evidence="6">
    <location>
        <position position="62"/>
    </location>
</feature>
<dbReference type="Proteomes" id="UP000262712">
    <property type="component" value="Chromosome"/>
</dbReference>
<protein>
    <submittedName>
        <fullName evidence="10">Two-component system response regulator</fullName>
    </submittedName>
</protein>
<evidence type="ECO:0000256" key="7">
    <source>
        <dbReference type="PROSITE-ProRule" id="PRU01091"/>
    </source>
</evidence>
<gene>
    <name evidence="10" type="ORF">AMOL_2277</name>
    <name evidence="11" type="ORF">CPU12_05685</name>
</gene>
<evidence type="ECO:0000256" key="4">
    <source>
        <dbReference type="ARBA" id="ARBA00023125"/>
    </source>
</evidence>
<evidence type="ECO:0000313" key="13">
    <source>
        <dbReference type="Proteomes" id="UP000262712"/>
    </source>
</evidence>
<feature type="domain" description="Response regulatory" evidence="8">
    <location>
        <begin position="13"/>
        <end position="127"/>
    </location>
</feature>
<name>A0A2G1DIZ5_9BACT</name>
<dbReference type="SMART" id="SM00448">
    <property type="entry name" value="REC"/>
    <property type="match status" value="1"/>
</dbReference>
<evidence type="ECO:0000259" key="9">
    <source>
        <dbReference type="PROSITE" id="PS51755"/>
    </source>
</evidence>
<dbReference type="InterPro" id="IPR011006">
    <property type="entry name" value="CheY-like_superfamily"/>
</dbReference>
<dbReference type="GO" id="GO:0032993">
    <property type="term" value="C:protein-DNA complex"/>
    <property type="evidence" value="ECO:0007669"/>
    <property type="project" value="TreeGrafter"/>
</dbReference>
<dbReference type="Pfam" id="PF00072">
    <property type="entry name" value="Response_reg"/>
    <property type="match status" value="1"/>
</dbReference>
<dbReference type="InterPro" id="IPR036388">
    <property type="entry name" value="WH-like_DNA-bd_sf"/>
</dbReference>
<proteinExistence type="predicted"/>
<dbReference type="PROSITE" id="PS51755">
    <property type="entry name" value="OMPR_PHOB"/>
    <property type="match status" value="1"/>
</dbReference>
<dbReference type="PROSITE" id="PS50110">
    <property type="entry name" value="RESPONSE_REGULATORY"/>
    <property type="match status" value="1"/>
</dbReference>
<dbReference type="CDD" id="cd00383">
    <property type="entry name" value="trans_reg_C"/>
    <property type="match status" value="1"/>
</dbReference>
<dbReference type="Proteomes" id="UP000221222">
    <property type="component" value="Unassembled WGS sequence"/>
</dbReference>
<dbReference type="PANTHER" id="PTHR48111:SF1">
    <property type="entry name" value="TWO-COMPONENT RESPONSE REGULATOR ORR33"/>
    <property type="match status" value="1"/>
</dbReference>
<dbReference type="InterPro" id="IPR001867">
    <property type="entry name" value="OmpR/PhoB-type_DNA-bd"/>
</dbReference>
<evidence type="ECO:0000313" key="12">
    <source>
        <dbReference type="Proteomes" id="UP000221222"/>
    </source>
</evidence>
<keyword evidence="5" id="KW-0804">Transcription</keyword>